<proteinExistence type="predicted"/>
<feature type="compositionally biased region" description="Gly residues" evidence="2">
    <location>
        <begin position="239"/>
        <end position="260"/>
    </location>
</feature>
<reference evidence="4" key="1">
    <citation type="journal article" date="2019" name="Int. J. Syst. Evol. Microbiol.">
        <title>The Global Catalogue of Microorganisms (GCM) 10K type strain sequencing project: providing services to taxonomists for standard genome sequencing and annotation.</title>
        <authorList>
            <consortium name="The Broad Institute Genomics Platform"/>
            <consortium name="The Broad Institute Genome Sequencing Center for Infectious Disease"/>
            <person name="Wu L."/>
            <person name="Ma J."/>
        </authorList>
    </citation>
    <scope>NUCLEOTIDE SEQUENCE [LARGE SCALE GENOMIC DNA]</scope>
    <source>
        <strain evidence="4">CCUG 54950</strain>
    </source>
</reference>
<feature type="region of interest" description="Disordered" evidence="2">
    <location>
        <begin position="233"/>
        <end position="302"/>
    </location>
</feature>
<gene>
    <name evidence="3" type="ORF">ACFSC9_20335</name>
</gene>
<keyword evidence="4" id="KW-1185">Reference proteome</keyword>
<feature type="region of interest" description="Disordered" evidence="2">
    <location>
        <begin position="151"/>
        <end position="177"/>
    </location>
</feature>
<feature type="coiled-coil region" evidence="1">
    <location>
        <begin position="483"/>
        <end position="531"/>
    </location>
</feature>
<sequence length="1056" mass="116090">MTIDRNEIVQLQSRNAYLSFSDVQRGKKGDFFYIVGSDISLSQHDLTDNSMNYIVQADTVHLTGDLQLPGHDLIINARLIRSEKAIWINTSGTKVTETKDYKPNDKEKMGPIGTANQKNGGDGTSGQHGGDGVRGGNIILTTESFELDGDLQLSANGSAGGRGQGGGDGGDAASGAIGEDAKEGWFFGVSSAKAGGEAGNGGNGGNAGNGGNGGNAGSIFVSYVVSKNEAKVKFENEPGPGGEPGQQGLGKPAGKGGLGGREMSKAPGSDFNGGGNYRFNGERGKSGADGKPGQDGAIGNAGSTGQKGDIALTAIQYAQFKGDVQPLLQFIVNSSLSANDIQRALLASYEQQSMILHKASLAYIGAAGDEQTLNQTATLLQWLIQTMPDPTIFDQLSHLPATSVGQELLSSSIQWLAMRHKVSVLIWQLSQRLDYFGNTWNWTPLMSFNKYQSMTLDLITAAAQAESLYQEYTQAQQNQSKMQEILNKALSTVKDRRDKLETERTTSLEKRNKLEKQLHDIEKTLRNDEVSLEKTATEFVEALRQSLAMDTFKEMFNFILSTVALATSVGPFGAAAGVIYSATTSLLNSGKTFDIDTEGKDDTAIAKEKKEKEAELSKATANVKKTITSAYAAYKSGGSLIDLAKQSDAASKTFGFATTVVMTREQFEAMLEPVYKKVPAEKVKAYRKAFYDYLSIVENYQQQLLEYHAMYLDADQLRSELWQLEEETGRVRQLMGQEIDFSLPTFHSYILKMYMDSKQHLVQFLYEEYRAFRYMTLIDEPFRSIRDLRVAELSQTHADITRKITEATNNSENLLQSFQGLTFVLTEERFPEQFAALRNHELATFPLLLDNEALRDKIAGKAQMMVSNCQVYIPGAKTSSEAIHIEYEQSGYSTFLDPYGKRFDFIHRASHGYYEYEKDAELHAIRTGATQSSGGELQLSDNDGRILPGLLSVWSFQLPKEDIRGDALNTNLDLSETNQIIVIFKGKAKSYMRSATSRIPDQFKLSNKELPIMNDDEMYTIPQSVVVDSVTSSKMTHNPPSKTDSEQSINNIVIEW</sequence>
<dbReference type="Proteomes" id="UP001597233">
    <property type="component" value="Unassembled WGS sequence"/>
</dbReference>
<evidence type="ECO:0000256" key="2">
    <source>
        <dbReference type="SAM" id="MobiDB-lite"/>
    </source>
</evidence>
<feature type="region of interest" description="Disordered" evidence="2">
    <location>
        <begin position="96"/>
        <end position="136"/>
    </location>
</feature>
<dbReference type="EMBL" id="JBHUEH010000032">
    <property type="protein sequence ID" value="MFD1887832.1"/>
    <property type="molecule type" value="Genomic_DNA"/>
</dbReference>
<evidence type="ECO:0000313" key="3">
    <source>
        <dbReference type="EMBL" id="MFD1887832.1"/>
    </source>
</evidence>
<accession>A0ABW4RND0</accession>
<comment type="caution">
    <text evidence="3">The sequence shown here is derived from an EMBL/GenBank/DDBJ whole genome shotgun (WGS) entry which is preliminary data.</text>
</comment>
<keyword evidence="1" id="KW-0175">Coiled coil</keyword>
<organism evidence="3 4">
    <name type="scientific">Paenibacillus wenxiniae</name>
    <dbReference type="NCBI Taxonomy" id="1636843"/>
    <lineage>
        <taxon>Bacteria</taxon>
        <taxon>Bacillati</taxon>
        <taxon>Bacillota</taxon>
        <taxon>Bacilli</taxon>
        <taxon>Bacillales</taxon>
        <taxon>Paenibacillaceae</taxon>
        <taxon>Paenibacillus</taxon>
    </lineage>
</organism>
<evidence type="ECO:0000256" key="1">
    <source>
        <dbReference type="SAM" id="Coils"/>
    </source>
</evidence>
<dbReference type="RefSeq" id="WP_347323882.1">
    <property type="nucleotide sequence ID" value="NZ_JBCGUH010000002.1"/>
</dbReference>
<evidence type="ECO:0008006" key="5">
    <source>
        <dbReference type="Google" id="ProtNLM"/>
    </source>
</evidence>
<feature type="compositionally biased region" description="Gly residues" evidence="2">
    <location>
        <begin position="158"/>
        <end position="172"/>
    </location>
</feature>
<name>A0ABW4RND0_9BACL</name>
<protein>
    <recommendedName>
        <fullName evidence="5">Collagen triple helix repeat-containing protein</fullName>
    </recommendedName>
</protein>
<evidence type="ECO:0000313" key="4">
    <source>
        <dbReference type="Proteomes" id="UP001597233"/>
    </source>
</evidence>
<feature type="compositionally biased region" description="Gly residues" evidence="2">
    <location>
        <begin position="120"/>
        <end position="135"/>
    </location>
</feature>
<feature type="compositionally biased region" description="Basic and acidic residues" evidence="2">
    <location>
        <begin position="96"/>
        <end position="109"/>
    </location>
</feature>